<dbReference type="EMBL" id="BABT02000110">
    <property type="protein sequence ID" value="GAA97084.1"/>
    <property type="molecule type" value="Genomic_DNA"/>
</dbReference>
<evidence type="ECO:0000256" key="1">
    <source>
        <dbReference type="ARBA" id="ARBA00007677"/>
    </source>
</evidence>
<accession>G7E2M4</accession>
<reference evidence="4 5" key="1">
    <citation type="journal article" date="2011" name="J. Gen. Appl. Microbiol.">
        <title>Draft genome sequencing of the enigmatic basidiomycete Mixia osmundae.</title>
        <authorList>
            <person name="Nishida H."/>
            <person name="Nagatsuka Y."/>
            <person name="Sugiyama J."/>
        </authorList>
    </citation>
    <scope>NUCLEOTIDE SEQUENCE [LARGE SCALE GENOMIC DNA]</scope>
    <source>
        <strain evidence="5">CBS 9802 / IAM 14324 / JCM 22182 / KY 12970</strain>
    </source>
</reference>
<sequence>MMRNVEEIFNNKHQYPWVFLNEQYFSYDWRAKTTLATRAKTHYGLVPAEQWDMPEHINRLKQRLAMIKMAATGIPYGGRLSYRKMCRYMSGYIFRHPLLDRFEWYWRLEPDVVYSCQVKQDPFLRLERLNKTYGFVITTKDYTVSLPTLWRETMIFVKRNPQYLAKNNLMPWLHPNGSYSTCHFWSNFEIGRISFWRSEAYTKYFNHLEKAGGFFYERWAKYSLHVHTRILIFTTGDAPVHSLALGLFLPRDQVHYFDDIGYYHRPILHCPASPAYEEHQCTCNQSDSTVVKPEHQPFICFQSWLALNRGDEAAFRESQKGQRHLEF</sequence>
<keyword evidence="2" id="KW-0808">Transferase</keyword>
<dbReference type="Pfam" id="PF01793">
    <property type="entry name" value="Glyco_transf_15"/>
    <property type="match status" value="1"/>
</dbReference>
<dbReference type="RefSeq" id="XP_014565506.1">
    <property type="nucleotide sequence ID" value="XM_014710020.1"/>
</dbReference>
<dbReference type="GO" id="GO:0006493">
    <property type="term" value="P:protein O-linked glycosylation"/>
    <property type="evidence" value="ECO:0007669"/>
    <property type="project" value="TreeGrafter"/>
</dbReference>
<dbReference type="OrthoDB" id="439943at2759"/>
<dbReference type="OMA" id="VDYYCQI"/>
<dbReference type="GO" id="GO:0000026">
    <property type="term" value="F:alpha-1,2-mannosyltransferase activity"/>
    <property type="evidence" value="ECO:0007669"/>
    <property type="project" value="TreeGrafter"/>
</dbReference>
<evidence type="ECO:0000256" key="2">
    <source>
        <dbReference type="ARBA" id="ARBA00022679"/>
    </source>
</evidence>
<dbReference type="GO" id="GO:0006487">
    <property type="term" value="P:protein N-linked glycosylation"/>
    <property type="evidence" value="ECO:0007669"/>
    <property type="project" value="TreeGrafter"/>
</dbReference>
<dbReference type="GO" id="GO:0005794">
    <property type="term" value="C:Golgi apparatus"/>
    <property type="evidence" value="ECO:0007669"/>
    <property type="project" value="TreeGrafter"/>
</dbReference>
<dbReference type="Proteomes" id="UP000009131">
    <property type="component" value="Unassembled WGS sequence"/>
</dbReference>
<comment type="caution">
    <text evidence="4">The sequence shown here is derived from an EMBL/GenBank/DDBJ whole genome shotgun (WGS) entry which is preliminary data.</text>
</comment>
<keyword evidence="5" id="KW-1185">Reference proteome</keyword>
<dbReference type="PANTHER" id="PTHR31121:SF7">
    <property type="entry name" value="MANNOSYLTRANSFERASE KTR4-RELATED"/>
    <property type="match status" value="1"/>
</dbReference>
<dbReference type="SUPFAM" id="SSF53448">
    <property type="entry name" value="Nucleotide-diphospho-sugar transferases"/>
    <property type="match status" value="1"/>
</dbReference>
<name>G7E2M4_MIXOS</name>
<dbReference type="InterPro" id="IPR029044">
    <property type="entry name" value="Nucleotide-diphossugar_trans"/>
</dbReference>
<gene>
    <name evidence="4" type="primary">Mo03759</name>
    <name evidence="4" type="ORF">E5Q_03759</name>
</gene>
<dbReference type="InParanoid" id="G7E2M4"/>
<feature type="active site" description="Nucleophile" evidence="3">
    <location>
        <position position="189"/>
    </location>
</feature>
<evidence type="ECO:0000313" key="5">
    <source>
        <dbReference type="Proteomes" id="UP000009131"/>
    </source>
</evidence>
<reference evidence="4 5" key="2">
    <citation type="journal article" date="2012" name="Open Biol.">
        <title>Characteristics of nucleosomes and linker DNA regions on the genome of the basidiomycete Mixia osmundae revealed by mono- and dinucleosome mapping.</title>
        <authorList>
            <person name="Nishida H."/>
            <person name="Kondo S."/>
            <person name="Matsumoto T."/>
            <person name="Suzuki Y."/>
            <person name="Yoshikawa H."/>
            <person name="Taylor T.D."/>
            <person name="Sugiyama J."/>
        </authorList>
    </citation>
    <scope>NUCLEOTIDE SEQUENCE [LARGE SCALE GENOMIC DNA]</scope>
    <source>
        <strain evidence="5">CBS 9802 / IAM 14324 / JCM 22182 / KY 12970</strain>
    </source>
</reference>
<evidence type="ECO:0000313" key="4">
    <source>
        <dbReference type="EMBL" id="GAA97084.1"/>
    </source>
</evidence>
<dbReference type="eggNOG" id="KOG4472">
    <property type="taxonomic scope" value="Eukaryota"/>
</dbReference>
<protein>
    <recommendedName>
        <fullName evidence="6">Glycosyltransferase family 15 protein</fullName>
    </recommendedName>
</protein>
<dbReference type="GO" id="GO:0000032">
    <property type="term" value="P:cell wall mannoprotein biosynthetic process"/>
    <property type="evidence" value="ECO:0007669"/>
    <property type="project" value="TreeGrafter"/>
</dbReference>
<evidence type="ECO:0008006" key="6">
    <source>
        <dbReference type="Google" id="ProtNLM"/>
    </source>
</evidence>
<dbReference type="AlphaFoldDB" id="G7E2M4"/>
<dbReference type="PANTHER" id="PTHR31121">
    <property type="entry name" value="ALPHA-1,2 MANNOSYLTRANSFERASE KTR1"/>
    <property type="match status" value="1"/>
</dbReference>
<dbReference type="GO" id="GO:0016020">
    <property type="term" value="C:membrane"/>
    <property type="evidence" value="ECO:0007669"/>
    <property type="project" value="InterPro"/>
</dbReference>
<dbReference type="HOGENOM" id="CLU_024327_4_0_1"/>
<proteinExistence type="inferred from homology"/>
<dbReference type="STRING" id="764103.G7E2M4"/>
<dbReference type="PIRSF" id="PIRSF018153">
    <property type="entry name" value="Glyco_trans_15"/>
    <property type="match status" value="1"/>
</dbReference>
<evidence type="ECO:0000256" key="3">
    <source>
        <dbReference type="PIRSR" id="PIRSR018153-1"/>
    </source>
</evidence>
<organism evidence="4 5">
    <name type="scientific">Mixia osmundae (strain CBS 9802 / IAM 14324 / JCM 22182 / KY 12970)</name>
    <dbReference type="NCBI Taxonomy" id="764103"/>
    <lineage>
        <taxon>Eukaryota</taxon>
        <taxon>Fungi</taxon>
        <taxon>Dikarya</taxon>
        <taxon>Basidiomycota</taxon>
        <taxon>Pucciniomycotina</taxon>
        <taxon>Mixiomycetes</taxon>
        <taxon>Mixiales</taxon>
        <taxon>Mixiaceae</taxon>
        <taxon>Mixia</taxon>
    </lineage>
</organism>
<dbReference type="Gene3D" id="3.90.550.10">
    <property type="entry name" value="Spore Coat Polysaccharide Biosynthesis Protein SpsA, Chain A"/>
    <property type="match status" value="1"/>
</dbReference>
<comment type="similarity">
    <text evidence="1">Belongs to the glycosyltransferase 15 family.</text>
</comment>
<dbReference type="InterPro" id="IPR002685">
    <property type="entry name" value="Glyco_trans_15"/>
</dbReference>